<protein>
    <submittedName>
        <fullName evidence="4">Amino acid adenylation domain-containing protein</fullName>
    </submittedName>
</protein>
<dbReference type="PROSITE" id="PS00455">
    <property type="entry name" value="AMP_BINDING"/>
    <property type="match status" value="1"/>
</dbReference>
<organism evidence="4 5">
    <name type="scientific">Plantactinospora siamensis</name>
    <dbReference type="NCBI Taxonomy" id="555372"/>
    <lineage>
        <taxon>Bacteria</taxon>
        <taxon>Bacillati</taxon>
        <taxon>Actinomycetota</taxon>
        <taxon>Actinomycetes</taxon>
        <taxon>Micromonosporales</taxon>
        <taxon>Micromonosporaceae</taxon>
        <taxon>Plantactinospora</taxon>
    </lineage>
</organism>
<accession>A0ABV6P4F5</accession>
<reference evidence="4 5" key="1">
    <citation type="submission" date="2024-09" db="EMBL/GenBank/DDBJ databases">
        <authorList>
            <person name="Sun Q."/>
            <person name="Mori K."/>
        </authorList>
    </citation>
    <scope>NUCLEOTIDE SEQUENCE [LARGE SCALE GENOMIC DNA]</scope>
    <source>
        <strain evidence="4 5">TBRC 2205</strain>
    </source>
</reference>
<evidence type="ECO:0000256" key="1">
    <source>
        <dbReference type="SAM" id="MobiDB-lite"/>
    </source>
</evidence>
<dbReference type="PANTHER" id="PTHR45527:SF1">
    <property type="entry name" value="FATTY ACID SYNTHASE"/>
    <property type="match status" value="1"/>
</dbReference>
<gene>
    <name evidence="4" type="ORF">ACFFHU_27705</name>
</gene>
<comment type="caution">
    <text evidence="4">The sequence shown here is derived from an EMBL/GenBank/DDBJ whole genome shotgun (WGS) entry which is preliminary data.</text>
</comment>
<evidence type="ECO:0000259" key="3">
    <source>
        <dbReference type="Pfam" id="PF13193"/>
    </source>
</evidence>
<dbReference type="PANTHER" id="PTHR45527">
    <property type="entry name" value="NONRIBOSOMAL PEPTIDE SYNTHETASE"/>
    <property type="match status" value="1"/>
</dbReference>
<sequence>MSLHQLVVDAAARYPDRPALSGAGGTLSYAELDRRADVVAARLRTAGVVRGDRVAIWAQKSPAVVVAMQAVLRLGAAYVPVDPATPAARAAVLVRDCAARLICGAGPRPPELAGAGPWPPELAGAGPWPPELAGAGPRAVRLAGAGAPTAGMAGDEPGPGLPWLDTAAVPPGRVEPVNARVDDDDPAFILYTSGSTGVPKGVCISHRNARSFVDWAAAELDAGPRDRFANHAALTFDLSVLDLYAAFARGGMVRLIPSELAYAPRRLVELLHRDRISVWYSVPSALTLMIREGGLLDRPPPAALRAVLFAGEPFPIAQVRRLAGWTGARLLNLYGPTETNVCTFREVTPADLGRDRPAPIGVPASGDRVWAVGGDGRPAAVGEEGELWVDGPTVMLGYWGRERHRGPYRTGDIVRVLPGGAFDYVGRRDLMVKVRGYRVELGDVESALAAHPDVEEAAVVTTGAGAEVRLEAFVVPAPGRTPGVLALKRHSAEHLPPYMIADRFHIVAGLPRTGNGKVDRVALSRYDHDQPAGEPVERAPRWAKTS</sequence>
<dbReference type="EMBL" id="JBHLUE010000026">
    <property type="protein sequence ID" value="MFC0567916.1"/>
    <property type="molecule type" value="Genomic_DNA"/>
</dbReference>
<feature type="compositionally biased region" description="Basic and acidic residues" evidence="1">
    <location>
        <begin position="527"/>
        <end position="540"/>
    </location>
</feature>
<name>A0ABV6P4F5_9ACTN</name>
<dbReference type="Pfam" id="PF13193">
    <property type="entry name" value="AMP-binding_C"/>
    <property type="match status" value="1"/>
</dbReference>
<feature type="region of interest" description="Disordered" evidence="1">
    <location>
        <begin position="527"/>
        <end position="546"/>
    </location>
</feature>
<dbReference type="CDD" id="cd05930">
    <property type="entry name" value="A_NRPS"/>
    <property type="match status" value="1"/>
</dbReference>
<dbReference type="InterPro" id="IPR045851">
    <property type="entry name" value="AMP-bd_C_sf"/>
</dbReference>
<dbReference type="InterPro" id="IPR000873">
    <property type="entry name" value="AMP-dep_synth/lig_dom"/>
</dbReference>
<feature type="domain" description="AMP-binding enzyme C-terminal" evidence="3">
    <location>
        <begin position="444"/>
        <end position="517"/>
    </location>
</feature>
<dbReference type="Proteomes" id="UP001589894">
    <property type="component" value="Unassembled WGS sequence"/>
</dbReference>
<dbReference type="Pfam" id="PF00501">
    <property type="entry name" value="AMP-binding"/>
    <property type="match status" value="1"/>
</dbReference>
<proteinExistence type="predicted"/>
<dbReference type="RefSeq" id="WP_377343292.1">
    <property type="nucleotide sequence ID" value="NZ_JBHLUE010000026.1"/>
</dbReference>
<dbReference type="InterPro" id="IPR020845">
    <property type="entry name" value="AMP-binding_CS"/>
</dbReference>
<dbReference type="Gene3D" id="3.40.50.980">
    <property type="match status" value="1"/>
</dbReference>
<keyword evidence="5" id="KW-1185">Reference proteome</keyword>
<dbReference type="InterPro" id="IPR025110">
    <property type="entry name" value="AMP-bd_C"/>
</dbReference>
<evidence type="ECO:0000313" key="4">
    <source>
        <dbReference type="EMBL" id="MFC0567916.1"/>
    </source>
</evidence>
<evidence type="ECO:0000313" key="5">
    <source>
        <dbReference type="Proteomes" id="UP001589894"/>
    </source>
</evidence>
<dbReference type="Gene3D" id="3.30.300.30">
    <property type="match status" value="1"/>
</dbReference>
<feature type="domain" description="AMP-dependent synthetase/ligase" evidence="2">
    <location>
        <begin position="9"/>
        <end position="399"/>
    </location>
</feature>
<dbReference type="SUPFAM" id="SSF56801">
    <property type="entry name" value="Acetyl-CoA synthetase-like"/>
    <property type="match status" value="1"/>
</dbReference>
<evidence type="ECO:0000259" key="2">
    <source>
        <dbReference type="Pfam" id="PF00501"/>
    </source>
</evidence>
<dbReference type="Gene3D" id="3.40.50.12780">
    <property type="entry name" value="N-terminal domain of ligase-like"/>
    <property type="match status" value="1"/>
</dbReference>
<dbReference type="InterPro" id="IPR042099">
    <property type="entry name" value="ANL_N_sf"/>
</dbReference>